<organism evidence="1 2">
    <name type="scientific">Vittaforma corneae (strain ATCC 50505)</name>
    <name type="common">Microsporidian parasite</name>
    <name type="synonym">Nosema corneum</name>
    <dbReference type="NCBI Taxonomy" id="993615"/>
    <lineage>
        <taxon>Eukaryota</taxon>
        <taxon>Fungi</taxon>
        <taxon>Fungi incertae sedis</taxon>
        <taxon>Microsporidia</taxon>
        <taxon>Nosematidae</taxon>
        <taxon>Vittaforma</taxon>
    </lineage>
</organism>
<reference evidence="2" key="1">
    <citation type="submission" date="2011-05" db="EMBL/GenBank/DDBJ databases">
        <title>The genome sequence of Vittaforma corneae strain ATCC 50505.</title>
        <authorList>
            <consortium name="The Broad Institute Genome Sequencing Platform"/>
            <person name="Cuomo C."/>
            <person name="Didier E."/>
            <person name="Bowers L."/>
            <person name="Young S.K."/>
            <person name="Zeng Q."/>
            <person name="Gargeya S."/>
            <person name="Fitzgerald M."/>
            <person name="Haas B."/>
            <person name="Abouelleil A."/>
            <person name="Alvarado L."/>
            <person name="Arachchi H.M."/>
            <person name="Berlin A."/>
            <person name="Chapman S.B."/>
            <person name="Gearin G."/>
            <person name="Goldberg J."/>
            <person name="Griggs A."/>
            <person name="Gujja S."/>
            <person name="Hansen M."/>
            <person name="Heiman D."/>
            <person name="Howarth C."/>
            <person name="Larimer J."/>
            <person name="Lui A."/>
            <person name="MacDonald P.J.P."/>
            <person name="McCowen C."/>
            <person name="Montmayeur A."/>
            <person name="Murphy C."/>
            <person name="Neiman D."/>
            <person name="Pearson M."/>
            <person name="Priest M."/>
            <person name="Roberts A."/>
            <person name="Saif S."/>
            <person name="Shea T."/>
            <person name="Sisk P."/>
            <person name="Stolte C."/>
            <person name="Sykes S."/>
            <person name="Wortman J."/>
            <person name="Nusbaum C."/>
            <person name="Birren B."/>
        </authorList>
    </citation>
    <scope>NUCLEOTIDE SEQUENCE [LARGE SCALE GENOMIC DNA]</scope>
    <source>
        <strain evidence="2">ATCC 50505</strain>
    </source>
</reference>
<evidence type="ECO:0000313" key="2">
    <source>
        <dbReference type="Proteomes" id="UP000011082"/>
    </source>
</evidence>
<accession>L2GPM3</accession>
<dbReference type="GeneID" id="19880819"/>
<dbReference type="HOGENOM" id="CLU_1918692_0_0_1"/>
<sequence>MFWIFESSYKSLLNGHSLIPDDVRYYILELCMSQLFSRIGLLKMNSQISMQLVGEMKSLESTLKAQFDSIPYFKVIMDYLKIFAFPVEPKEDFIKNFNTISAGRFEFTQILKALDDQRLAMKMYEAFKKINQ</sequence>
<proteinExistence type="predicted"/>
<evidence type="ECO:0000313" key="1">
    <source>
        <dbReference type="EMBL" id="ELA42786.1"/>
    </source>
</evidence>
<dbReference type="EMBL" id="JH370130">
    <property type="protein sequence ID" value="ELA42786.1"/>
    <property type="molecule type" value="Genomic_DNA"/>
</dbReference>
<gene>
    <name evidence="1" type="ORF">VICG_00101</name>
</gene>
<dbReference type="AlphaFoldDB" id="L2GPM3"/>
<dbReference type="InParanoid" id="L2GPM3"/>
<dbReference type="VEuPathDB" id="MicrosporidiaDB:VICG_00101"/>
<name>L2GPM3_VITCO</name>
<keyword evidence="2" id="KW-1185">Reference proteome</keyword>
<dbReference type="Proteomes" id="UP000011082">
    <property type="component" value="Unassembled WGS sequence"/>
</dbReference>
<dbReference type="RefSeq" id="XP_007603554.1">
    <property type="nucleotide sequence ID" value="XM_007603492.1"/>
</dbReference>
<protein>
    <submittedName>
        <fullName evidence="1">Uncharacterized protein</fullName>
    </submittedName>
</protein>